<dbReference type="RefSeq" id="WP_115389747.1">
    <property type="nucleotide sequence ID" value="NZ_JADZHC010000081.1"/>
</dbReference>
<keyword evidence="2" id="KW-1185">Reference proteome</keyword>
<accession>A0A380A8N2</accession>
<protein>
    <submittedName>
        <fullName evidence="1">Uncharacterized protein</fullName>
    </submittedName>
</protein>
<evidence type="ECO:0000313" key="2">
    <source>
        <dbReference type="Proteomes" id="UP000254069"/>
    </source>
</evidence>
<dbReference type="Proteomes" id="UP000254069">
    <property type="component" value="Unassembled WGS sequence"/>
</dbReference>
<sequence>MIEILDFAPYPERYARASELGPRLLKVKSDIGGPVLHLLQMRPFDEGGTELLWAAELSSSKGLVTLKGQTRDGACVFGNQFGAFYLYDPAQQQCRLLHDYQSKFGSIQGVVNSDGDALLVLFYEMDKDTDLTLQRLPLIPEVGTVSEISALLYDEDCFGGGYDYLDEDGPYFCLNNTNLNQRLYAGPDNSLLMHVIDEDEELHYMVRIDIQGEGVKFKVFPLDDSVLEWDPEPGAIAVCPQRALAAIPVIRETDAGVVIGVEWLNLDNGERSEAGVVRLCEDEEDALFHLEQLDTSIWQADVLWLSWSDGLVVRLALDPQTPPLTLLAKGQLLHVGTELIFSDREELLRCPFPEPAQWQGSPIPLSLESCHWQHNWRLSEAQRQALQCFGHTLIKVADLESTEGQLDALRQLQSLTQDCSKLLHGKTLAFRFTDGKQQWDEARFFQRSACHAEALPLMAQILQQFCRGFDGSDQCDGANWGTPLASCALQLGLQDVQYLPLITEYGNALDVDHENFFGGEGDALYQLSLRHGNSPEWQAFLSLHSDTEEDEEWD</sequence>
<proteinExistence type="predicted"/>
<name>A0A380A8N2_9GAMM</name>
<dbReference type="EMBL" id="UGYO01000001">
    <property type="protein sequence ID" value="SUI75391.1"/>
    <property type="molecule type" value="Genomic_DNA"/>
</dbReference>
<dbReference type="AlphaFoldDB" id="A0A380A8N2"/>
<organism evidence="1 2">
    <name type="scientific">Shewanella algae</name>
    <dbReference type="NCBI Taxonomy" id="38313"/>
    <lineage>
        <taxon>Bacteria</taxon>
        <taxon>Pseudomonadati</taxon>
        <taxon>Pseudomonadota</taxon>
        <taxon>Gammaproteobacteria</taxon>
        <taxon>Alteromonadales</taxon>
        <taxon>Shewanellaceae</taxon>
        <taxon>Shewanella</taxon>
    </lineage>
</organism>
<gene>
    <name evidence="1" type="ORF">NCTC10738_02341</name>
</gene>
<reference evidence="1 2" key="1">
    <citation type="submission" date="2018-06" db="EMBL/GenBank/DDBJ databases">
        <authorList>
            <consortium name="Pathogen Informatics"/>
            <person name="Doyle S."/>
        </authorList>
    </citation>
    <scope>NUCLEOTIDE SEQUENCE [LARGE SCALE GENOMIC DNA]</scope>
    <source>
        <strain evidence="1 2">NCTC10738</strain>
    </source>
</reference>
<evidence type="ECO:0000313" key="1">
    <source>
        <dbReference type="EMBL" id="SUI75391.1"/>
    </source>
</evidence>